<evidence type="ECO:0000313" key="2">
    <source>
        <dbReference type="EMBL" id="KAF9894793.1"/>
    </source>
</evidence>
<feature type="region of interest" description="Disordered" evidence="1">
    <location>
        <begin position="160"/>
        <end position="179"/>
    </location>
</feature>
<evidence type="ECO:0000313" key="3">
    <source>
        <dbReference type="Proteomes" id="UP001194746"/>
    </source>
</evidence>
<name>A0AAD4H0K1_ASPNN</name>
<gene>
    <name evidence="2" type="ORF">FE257_004414</name>
</gene>
<accession>A0AAD4H0K1</accession>
<feature type="compositionally biased region" description="Basic and acidic residues" evidence="1">
    <location>
        <begin position="160"/>
        <end position="171"/>
    </location>
</feature>
<comment type="caution">
    <text evidence="2">The sequence shown here is derived from an EMBL/GenBank/DDBJ whole genome shotgun (WGS) entry which is preliminary data.</text>
</comment>
<keyword evidence="3" id="KW-1185">Reference proteome</keyword>
<reference evidence="2" key="2">
    <citation type="submission" date="2020-02" db="EMBL/GenBank/DDBJ databases">
        <authorList>
            <person name="Gilchrist C.L.M."/>
            <person name="Chooi Y.-H."/>
        </authorList>
    </citation>
    <scope>NUCLEOTIDE SEQUENCE</scope>
    <source>
        <strain evidence="2">MST-FP2251</strain>
    </source>
</reference>
<proteinExistence type="predicted"/>
<dbReference type="AlphaFoldDB" id="A0AAD4H0K1"/>
<dbReference type="Proteomes" id="UP001194746">
    <property type="component" value="Unassembled WGS sequence"/>
</dbReference>
<evidence type="ECO:0000256" key="1">
    <source>
        <dbReference type="SAM" id="MobiDB-lite"/>
    </source>
</evidence>
<organism evidence="2 3">
    <name type="scientific">Aspergillus nanangensis</name>
    <dbReference type="NCBI Taxonomy" id="2582783"/>
    <lineage>
        <taxon>Eukaryota</taxon>
        <taxon>Fungi</taxon>
        <taxon>Dikarya</taxon>
        <taxon>Ascomycota</taxon>
        <taxon>Pezizomycotina</taxon>
        <taxon>Eurotiomycetes</taxon>
        <taxon>Eurotiomycetidae</taxon>
        <taxon>Eurotiales</taxon>
        <taxon>Aspergillaceae</taxon>
        <taxon>Aspergillus</taxon>
        <taxon>Aspergillus subgen. Circumdati</taxon>
    </lineage>
</organism>
<reference evidence="2" key="1">
    <citation type="journal article" date="2019" name="Beilstein J. Org. Chem.">
        <title>Nanangenines: drimane sesquiterpenoids as the dominant metabolite cohort of a novel Australian fungus, Aspergillus nanangensis.</title>
        <authorList>
            <person name="Lacey H.J."/>
            <person name="Gilchrist C.L.M."/>
            <person name="Crombie A."/>
            <person name="Kalaitzis J.A."/>
            <person name="Vuong D."/>
            <person name="Rutledge P.J."/>
            <person name="Turner P."/>
            <person name="Pitt J.I."/>
            <person name="Lacey E."/>
            <person name="Chooi Y.H."/>
            <person name="Piggott A.M."/>
        </authorList>
    </citation>
    <scope>NUCLEOTIDE SEQUENCE</scope>
    <source>
        <strain evidence="2">MST-FP2251</strain>
    </source>
</reference>
<sequence length="179" mass="20021">MNLKISAISPFFGFGAFAVAALSLSAMSSEPFETPENSRFSISLRRQTLTNLSILYYLRPYWKALDGMWKISLPLLTKLGITSSEIEHHYTTLKEASQMPEAGEIDNNALEDFVTACWALNLQSVVVTLRDLWPSPYLRFLAPSPSPGLLSRASDSLWREGQSDQPLREQVFDSLDDTG</sequence>
<dbReference type="EMBL" id="VCAU01000002">
    <property type="protein sequence ID" value="KAF9894793.1"/>
    <property type="molecule type" value="Genomic_DNA"/>
</dbReference>
<protein>
    <submittedName>
        <fullName evidence="2">Uncharacterized protein</fullName>
    </submittedName>
</protein>